<dbReference type="PANTHER" id="PTHR43364:SF4">
    <property type="entry name" value="NAD(P)-LINKED OXIDOREDUCTASE SUPERFAMILY PROTEIN"/>
    <property type="match status" value="1"/>
</dbReference>
<keyword evidence="1" id="KW-0560">Oxidoreductase</keyword>
<evidence type="ECO:0000256" key="1">
    <source>
        <dbReference type="ARBA" id="ARBA00023002"/>
    </source>
</evidence>
<comment type="caution">
    <text evidence="3">The sequence shown here is derived from an EMBL/GenBank/DDBJ whole genome shotgun (WGS) entry which is preliminary data.</text>
</comment>
<dbReference type="InterPro" id="IPR050523">
    <property type="entry name" value="AKR_Detox_Biosynth"/>
</dbReference>
<dbReference type="InterPro" id="IPR036812">
    <property type="entry name" value="NAD(P)_OxRdtase_dom_sf"/>
</dbReference>
<dbReference type="Proteomes" id="UP000824241">
    <property type="component" value="Unassembled WGS sequence"/>
</dbReference>
<dbReference type="CDD" id="cd19082">
    <property type="entry name" value="AKR_AKR10A1_2"/>
    <property type="match status" value="1"/>
</dbReference>
<gene>
    <name evidence="3" type="ORF">IAB37_04010</name>
</gene>
<dbReference type="Pfam" id="PF00248">
    <property type="entry name" value="Aldo_ket_red"/>
    <property type="match status" value="1"/>
</dbReference>
<dbReference type="SUPFAM" id="SSF51430">
    <property type="entry name" value="NAD(P)-linked oxidoreductase"/>
    <property type="match status" value="1"/>
</dbReference>
<reference evidence="3" key="2">
    <citation type="journal article" date="2021" name="PeerJ">
        <title>Extensive microbial diversity within the chicken gut microbiome revealed by metagenomics and culture.</title>
        <authorList>
            <person name="Gilroy R."/>
            <person name="Ravi A."/>
            <person name="Getino M."/>
            <person name="Pursley I."/>
            <person name="Horton D.L."/>
            <person name="Alikhan N.F."/>
            <person name="Baker D."/>
            <person name="Gharbi K."/>
            <person name="Hall N."/>
            <person name="Watson M."/>
            <person name="Adriaenssens E.M."/>
            <person name="Foster-Nyarko E."/>
            <person name="Jarju S."/>
            <person name="Secka A."/>
            <person name="Antonio M."/>
            <person name="Oren A."/>
            <person name="Chaudhuri R.R."/>
            <person name="La Ragione R."/>
            <person name="Hildebrand F."/>
            <person name="Pallen M.J."/>
        </authorList>
    </citation>
    <scope>NUCLEOTIDE SEQUENCE</scope>
    <source>
        <strain evidence="3">CHK189-12415</strain>
    </source>
</reference>
<evidence type="ECO:0000313" key="3">
    <source>
        <dbReference type="EMBL" id="HIR60723.1"/>
    </source>
</evidence>
<dbReference type="InterPro" id="IPR023210">
    <property type="entry name" value="NADP_OxRdtase_dom"/>
</dbReference>
<reference evidence="3" key="1">
    <citation type="submission" date="2020-10" db="EMBL/GenBank/DDBJ databases">
        <authorList>
            <person name="Gilroy R."/>
        </authorList>
    </citation>
    <scope>NUCLEOTIDE SEQUENCE</scope>
    <source>
        <strain evidence="3">CHK189-12415</strain>
    </source>
</reference>
<dbReference type="GO" id="GO:0005829">
    <property type="term" value="C:cytosol"/>
    <property type="evidence" value="ECO:0007669"/>
    <property type="project" value="TreeGrafter"/>
</dbReference>
<evidence type="ECO:0000313" key="4">
    <source>
        <dbReference type="Proteomes" id="UP000824241"/>
    </source>
</evidence>
<dbReference type="GO" id="GO:0016491">
    <property type="term" value="F:oxidoreductase activity"/>
    <property type="evidence" value="ECO:0007669"/>
    <property type="project" value="UniProtKB-KW"/>
</dbReference>
<dbReference type="EMBL" id="DVHA01000130">
    <property type="protein sequence ID" value="HIR60723.1"/>
    <property type="molecule type" value="Genomic_DNA"/>
</dbReference>
<feature type="domain" description="NADP-dependent oxidoreductase" evidence="2">
    <location>
        <begin position="1"/>
        <end position="286"/>
    </location>
</feature>
<accession>A0A9D1DXG7</accession>
<dbReference type="Gene3D" id="3.20.20.100">
    <property type="entry name" value="NADP-dependent oxidoreductase domain"/>
    <property type="match status" value="1"/>
</dbReference>
<sequence length="292" mass="32510">LDAAFAAGINAFDTARVYGGSEKVLGDWIRSRGNREKLVLISKGAHPVFTPKEDGTAETTRRLSREEIRKDIDATLLALGVDELDVYLLHRDDLSVPVGEIAEWMDELVKEGKTRTVGGSNWTCRRIAAQRAYAVQHGLSLFTVSSPHFSLARQDYDIFGDHCVTLTGELAAEARDWYRHNPVALLAYGALSQGFFSGKWHGGDYHKREALMDEKTLLAYGSGENFSRLQRTELLAFRKGCTPSQLALKWLFTRGMNLFAAVSSENPARIQANWDALDIELSQKEADGLCKE</sequence>
<dbReference type="PANTHER" id="PTHR43364">
    <property type="entry name" value="NADH-SPECIFIC METHYLGLYOXAL REDUCTASE-RELATED"/>
    <property type="match status" value="1"/>
</dbReference>
<feature type="non-terminal residue" evidence="3">
    <location>
        <position position="1"/>
    </location>
</feature>
<evidence type="ECO:0000259" key="2">
    <source>
        <dbReference type="Pfam" id="PF00248"/>
    </source>
</evidence>
<proteinExistence type="predicted"/>
<protein>
    <submittedName>
        <fullName evidence="3">Aldo/keto reductase</fullName>
    </submittedName>
</protein>
<dbReference type="AlphaFoldDB" id="A0A9D1DXG7"/>
<name>A0A9D1DXG7_9FIRM</name>
<organism evidence="3 4">
    <name type="scientific">Candidatus Faecivivens stercoravium</name>
    <dbReference type="NCBI Taxonomy" id="2840803"/>
    <lineage>
        <taxon>Bacteria</taxon>
        <taxon>Bacillati</taxon>
        <taxon>Bacillota</taxon>
        <taxon>Clostridia</taxon>
        <taxon>Eubacteriales</taxon>
        <taxon>Oscillospiraceae</taxon>
        <taxon>Oscillospiraceae incertae sedis</taxon>
        <taxon>Candidatus Faecivivens</taxon>
    </lineage>
</organism>